<dbReference type="InterPro" id="IPR013149">
    <property type="entry name" value="ADH-like_C"/>
</dbReference>
<dbReference type="eggNOG" id="KOG1198">
    <property type="taxonomic scope" value="Eukaryota"/>
</dbReference>
<proteinExistence type="inferred from homology"/>
<dbReference type="PANTHER" id="PTHR45348">
    <property type="entry name" value="HYPOTHETICAL OXIDOREDUCTASE (EUROFUNG)"/>
    <property type="match status" value="1"/>
</dbReference>
<dbReference type="Gene3D" id="3.40.50.720">
    <property type="entry name" value="NAD(P)-binding Rossmann-like Domain"/>
    <property type="match status" value="1"/>
</dbReference>
<dbReference type="InterPro" id="IPR013154">
    <property type="entry name" value="ADH-like_N"/>
</dbReference>
<evidence type="ECO:0000256" key="1">
    <source>
        <dbReference type="ARBA" id="ARBA00008072"/>
    </source>
</evidence>
<dbReference type="GO" id="GO:0016651">
    <property type="term" value="F:oxidoreductase activity, acting on NAD(P)H"/>
    <property type="evidence" value="ECO:0007669"/>
    <property type="project" value="InterPro"/>
</dbReference>
<dbReference type="CDD" id="cd08249">
    <property type="entry name" value="enoyl_reductase_like"/>
    <property type="match status" value="1"/>
</dbReference>
<dbReference type="InterPro" id="IPR011032">
    <property type="entry name" value="GroES-like_sf"/>
</dbReference>
<dbReference type="Pfam" id="PF00107">
    <property type="entry name" value="ADH_zinc_N"/>
    <property type="match status" value="1"/>
</dbReference>
<keyword evidence="3" id="KW-0560">Oxidoreductase</keyword>
<feature type="domain" description="Enoyl reductase (ER)" evidence="4">
    <location>
        <begin position="237"/>
        <end position="513"/>
    </location>
</feature>
<comment type="similarity">
    <text evidence="1">Belongs to the zinc-containing alcohol dehydrogenase family.</text>
</comment>
<gene>
    <name evidence="5" type="ORF">UCRNP2_4462</name>
</gene>
<evidence type="ECO:0000256" key="2">
    <source>
        <dbReference type="ARBA" id="ARBA00011245"/>
    </source>
</evidence>
<dbReference type="InterPro" id="IPR020843">
    <property type="entry name" value="ER"/>
</dbReference>
<organism evidence="5 6">
    <name type="scientific">Botryosphaeria parva (strain UCR-NP2)</name>
    <name type="common">Grapevine canker fungus</name>
    <name type="synonym">Neofusicoccum parvum</name>
    <dbReference type="NCBI Taxonomy" id="1287680"/>
    <lineage>
        <taxon>Eukaryota</taxon>
        <taxon>Fungi</taxon>
        <taxon>Dikarya</taxon>
        <taxon>Ascomycota</taxon>
        <taxon>Pezizomycotina</taxon>
        <taxon>Dothideomycetes</taxon>
        <taxon>Dothideomycetes incertae sedis</taxon>
        <taxon>Botryosphaeriales</taxon>
        <taxon>Botryosphaeriaceae</taxon>
        <taxon>Neofusicoccum</taxon>
    </lineage>
</organism>
<dbReference type="OrthoDB" id="48317at2759"/>
<protein>
    <submittedName>
        <fullName evidence="5">Putative zinc-binding oxidoreductase protein</fullName>
    </submittedName>
</protein>
<dbReference type="SUPFAM" id="SSF50129">
    <property type="entry name" value="GroES-like"/>
    <property type="match status" value="1"/>
</dbReference>
<dbReference type="EMBL" id="KB916167">
    <property type="protein sequence ID" value="EOD48788.1"/>
    <property type="molecule type" value="Genomic_DNA"/>
</dbReference>
<evidence type="ECO:0000313" key="5">
    <source>
        <dbReference type="EMBL" id="EOD48788.1"/>
    </source>
</evidence>
<dbReference type="Gene3D" id="3.90.180.10">
    <property type="entry name" value="Medium-chain alcohol dehydrogenases, catalytic domain"/>
    <property type="match status" value="1"/>
</dbReference>
<dbReference type="SMART" id="SM00829">
    <property type="entry name" value="PKS_ER"/>
    <property type="match status" value="1"/>
</dbReference>
<dbReference type="Proteomes" id="UP000013521">
    <property type="component" value="Unassembled WGS sequence"/>
</dbReference>
<dbReference type="PANTHER" id="PTHR45348:SF2">
    <property type="entry name" value="ZINC-TYPE ALCOHOL DEHYDROGENASE-LIKE PROTEIN C2E1P3.01"/>
    <property type="match status" value="1"/>
</dbReference>
<name>R1ELV5_BOTPV</name>
<reference evidence="6" key="1">
    <citation type="journal article" date="2013" name="Genome Announc.">
        <title>Draft genome sequence of Neofusicoccum parvum isolate UCR-NP2, a fungal vascular pathogen associated with grapevine cankers.</title>
        <authorList>
            <person name="Blanco-Ulate B."/>
            <person name="Rolshausen P."/>
            <person name="Cantu D."/>
        </authorList>
    </citation>
    <scope>NUCLEOTIDE SEQUENCE [LARGE SCALE GENOMIC DNA]</scope>
    <source>
        <strain evidence="6">UCR-NP2</strain>
    </source>
</reference>
<dbReference type="KEGG" id="npa:UCRNP2_4462"/>
<evidence type="ECO:0000256" key="3">
    <source>
        <dbReference type="ARBA" id="ARBA00023002"/>
    </source>
</evidence>
<dbReference type="Pfam" id="PF08240">
    <property type="entry name" value="ADH_N"/>
    <property type="match status" value="1"/>
</dbReference>
<dbReference type="HOGENOM" id="CLU_508971_0_0_1"/>
<accession>R1ELV5</accession>
<evidence type="ECO:0000259" key="4">
    <source>
        <dbReference type="SMART" id="SM00829"/>
    </source>
</evidence>
<evidence type="ECO:0000313" key="6">
    <source>
        <dbReference type="Proteomes" id="UP000013521"/>
    </source>
</evidence>
<comment type="subunit">
    <text evidence="2">Monomer.</text>
</comment>
<sequence>MALQIPNITTMYMGPSSEVYPYGNYNLTSVATTQILSFAGDYLYGTDTPADEWKTLAAECSLSPCVRTYQVNVTQGVSSEVLLSTTPMEKASDYPGASYTATPMPCLINGTPYPATAFTTANATNTFPVTGLLPNNATAYLPKECYFLYASPLGLQEFLPSFLTGTVDAAPEVDASDPAWLGTLWADGNVSLAIVGAAWASLADSMTANMRRNGDASNSAPAAGVALRTETCISYDGDYFRTGHAAEVDVPTPRLRPGHALVKTIAVALNPSDWKHIHFIPSEGCTGGVDYAGIVEDPNGISGLAAGDRIAGFVHGGNASEHEDGAFAEYLTAREGLFMKIPADMSFEEAATTGAGVTTIGQAMYYSLGLPLPTNPSAESFPILIYGGSTATGALAIQFAKLSGLEVITTCSPRNFDMVKALGASAVFDYNSTTCGADIRKHTKNALFYALDCISEGESPKICAEALSTESSVKKPQYGILLPVLEFSRADVEKKFTLGYTATGEAFEKFGRHYPADEKDWQFARHMRKTSESNL</sequence>
<dbReference type="InterPro" id="IPR036291">
    <property type="entry name" value="NAD(P)-bd_dom_sf"/>
</dbReference>
<dbReference type="AlphaFoldDB" id="R1ELV5"/>
<dbReference type="InterPro" id="IPR047122">
    <property type="entry name" value="Trans-enoyl_RdTase-like"/>
</dbReference>
<dbReference type="SUPFAM" id="SSF51735">
    <property type="entry name" value="NAD(P)-binding Rossmann-fold domains"/>
    <property type="match status" value="1"/>
</dbReference>